<comment type="caution">
    <text evidence="1">The sequence shown here is derived from an EMBL/GenBank/DDBJ whole genome shotgun (WGS) entry which is preliminary data.</text>
</comment>
<dbReference type="InterPro" id="IPR015943">
    <property type="entry name" value="WD40/YVTN_repeat-like_dom_sf"/>
</dbReference>
<gene>
    <name evidence="1" type="ORF">D9619_000288</name>
</gene>
<protein>
    <submittedName>
        <fullName evidence="1">Uncharacterized protein</fullName>
    </submittedName>
</protein>
<dbReference type="EMBL" id="JAACJJ010000028">
    <property type="protein sequence ID" value="KAF5321597.1"/>
    <property type="molecule type" value="Genomic_DNA"/>
</dbReference>
<evidence type="ECO:0000313" key="2">
    <source>
        <dbReference type="Proteomes" id="UP000567179"/>
    </source>
</evidence>
<dbReference type="AlphaFoldDB" id="A0A8H5F2W3"/>
<proteinExistence type="predicted"/>
<evidence type="ECO:0000313" key="1">
    <source>
        <dbReference type="EMBL" id="KAF5321597.1"/>
    </source>
</evidence>
<sequence length="236" mass="26909">MINTTQVDRECVQPTIQLLTHRNMSPHGRMVINNDQLLYLPDSKYKIHLYLEEFNTWHIFESDIPPCMISVDEGKTIIDGNPDSDSSGTHSIVASDGQLYQLQTDGAVWVYDASAGKWETLDPRSQQKRCIAADNSNLYQLRANGEVWRYNGPRVKGWSVIDSNGENISLVAGAREVYVKHHDGAIYQFQGGKQAWNRIERNMKTLQIAVWRAGLFQRQEDKIYKYHASTGFGPSF</sequence>
<reference evidence="1 2" key="1">
    <citation type="journal article" date="2020" name="ISME J.">
        <title>Uncovering the hidden diversity of litter-decomposition mechanisms in mushroom-forming fungi.</title>
        <authorList>
            <person name="Floudas D."/>
            <person name="Bentzer J."/>
            <person name="Ahren D."/>
            <person name="Johansson T."/>
            <person name="Persson P."/>
            <person name="Tunlid A."/>
        </authorList>
    </citation>
    <scope>NUCLEOTIDE SEQUENCE [LARGE SCALE GENOMIC DNA]</scope>
    <source>
        <strain evidence="1 2">CBS 101986</strain>
    </source>
</reference>
<dbReference type="Proteomes" id="UP000567179">
    <property type="component" value="Unassembled WGS sequence"/>
</dbReference>
<keyword evidence="2" id="KW-1185">Reference proteome</keyword>
<dbReference type="InterPro" id="IPR011043">
    <property type="entry name" value="Gal_Oxase/kelch_b-propeller"/>
</dbReference>
<dbReference type="OrthoDB" id="65569at2759"/>
<accession>A0A8H5F2W3</accession>
<organism evidence="1 2">
    <name type="scientific">Psilocybe cf. subviscida</name>
    <dbReference type="NCBI Taxonomy" id="2480587"/>
    <lineage>
        <taxon>Eukaryota</taxon>
        <taxon>Fungi</taxon>
        <taxon>Dikarya</taxon>
        <taxon>Basidiomycota</taxon>
        <taxon>Agaricomycotina</taxon>
        <taxon>Agaricomycetes</taxon>
        <taxon>Agaricomycetidae</taxon>
        <taxon>Agaricales</taxon>
        <taxon>Agaricineae</taxon>
        <taxon>Strophariaceae</taxon>
        <taxon>Psilocybe</taxon>
    </lineage>
</organism>
<dbReference type="Gene3D" id="2.130.10.10">
    <property type="entry name" value="YVTN repeat-like/Quinoprotein amine dehydrogenase"/>
    <property type="match status" value="1"/>
</dbReference>
<name>A0A8H5F2W3_9AGAR</name>
<dbReference type="SUPFAM" id="SSF50965">
    <property type="entry name" value="Galactose oxidase, central domain"/>
    <property type="match status" value="1"/>
</dbReference>